<dbReference type="Proteomes" id="UP000325558">
    <property type="component" value="Unassembled WGS sequence"/>
</dbReference>
<sequence length="158" mass="17743">MTISEMIHRADWTSAELSIEPLNFREIVFLAADEESSERLSRYQAQFADEGLTPVLISHATEIASLLTPNTIVVHIPHVAREKSGVYEAVTKSCTSLIEAAQVLYCYTQDSRERTSRLFWLISRDSGTDGLEYAPLYGLARVMKTEMSESFGGLFDED</sequence>
<organism evidence="1">
    <name type="scientific">Aspergillus arachidicola</name>
    <dbReference type="NCBI Taxonomy" id="656916"/>
    <lineage>
        <taxon>Eukaryota</taxon>
        <taxon>Fungi</taxon>
        <taxon>Dikarya</taxon>
        <taxon>Ascomycota</taxon>
        <taxon>Pezizomycotina</taxon>
        <taxon>Eurotiomycetes</taxon>
        <taxon>Eurotiomycetidae</taxon>
        <taxon>Eurotiales</taxon>
        <taxon>Aspergillaceae</taxon>
        <taxon>Aspergillus</taxon>
        <taxon>Aspergillus subgen. Circumdati</taxon>
    </lineage>
</organism>
<dbReference type="AlphaFoldDB" id="A0A5N6YEE7"/>
<evidence type="ECO:0000313" key="1">
    <source>
        <dbReference type="EMBL" id="KAE8343845.1"/>
    </source>
</evidence>
<protein>
    <submittedName>
        <fullName evidence="1">Uncharacterized protein</fullName>
    </submittedName>
</protein>
<dbReference type="Gene3D" id="3.40.50.720">
    <property type="entry name" value="NAD(P)-binding Rossmann-like Domain"/>
    <property type="match status" value="1"/>
</dbReference>
<gene>
    <name evidence="1" type="ORF">BDV24DRAFT_161147</name>
</gene>
<name>A0A5N6YEE7_9EURO</name>
<accession>A0A5N6YEE7</accession>
<dbReference type="EMBL" id="ML737127">
    <property type="protein sequence ID" value="KAE8343845.1"/>
    <property type="molecule type" value="Genomic_DNA"/>
</dbReference>
<dbReference type="InterPro" id="IPR036291">
    <property type="entry name" value="NAD(P)-bd_dom_sf"/>
</dbReference>
<dbReference type="SUPFAM" id="SSF51735">
    <property type="entry name" value="NAD(P)-binding Rossmann-fold domains"/>
    <property type="match status" value="1"/>
</dbReference>
<reference evidence="1" key="1">
    <citation type="submission" date="2019-04" db="EMBL/GenBank/DDBJ databases">
        <title>Friends and foes A comparative genomics study of 23 Aspergillus species from section Flavi.</title>
        <authorList>
            <consortium name="DOE Joint Genome Institute"/>
            <person name="Kjaerbolling I."/>
            <person name="Vesth T."/>
            <person name="Frisvad J.C."/>
            <person name="Nybo J.L."/>
            <person name="Theobald S."/>
            <person name="Kildgaard S."/>
            <person name="Isbrandt T."/>
            <person name="Kuo A."/>
            <person name="Sato A."/>
            <person name="Lyhne E.K."/>
            <person name="Kogle M.E."/>
            <person name="Wiebenga A."/>
            <person name="Kun R.S."/>
            <person name="Lubbers R.J."/>
            <person name="Makela M.R."/>
            <person name="Barry K."/>
            <person name="Chovatia M."/>
            <person name="Clum A."/>
            <person name="Daum C."/>
            <person name="Haridas S."/>
            <person name="He G."/>
            <person name="LaButti K."/>
            <person name="Lipzen A."/>
            <person name="Mondo S."/>
            <person name="Riley R."/>
            <person name="Salamov A."/>
            <person name="Simmons B.A."/>
            <person name="Magnuson J.K."/>
            <person name="Henrissat B."/>
            <person name="Mortensen U.H."/>
            <person name="Larsen T.O."/>
            <person name="Devries R.P."/>
            <person name="Grigoriev I.V."/>
            <person name="Machida M."/>
            <person name="Baker S.E."/>
            <person name="Andersen M.R."/>
        </authorList>
    </citation>
    <scope>NUCLEOTIDE SEQUENCE</scope>
    <source>
        <strain evidence="1">CBS 117612</strain>
    </source>
</reference>
<proteinExistence type="predicted"/>